<feature type="disulfide bond" evidence="4">
    <location>
        <begin position="60"/>
        <end position="66"/>
    </location>
</feature>
<keyword evidence="3 4" id="KW-1015">Disulfide bond</keyword>
<dbReference type="SUPFAM" id="SSF82895">
    <property type="entry name" value="TSP-1 type 1 repeat"/>
    <property type="match status" value="1"/>
</dbReference>
<dbReference type="Gene3D" id="2.20.100.10">
    <property type="entry name" value="Thrombospondin type-1 (TSP1) repeat"/>
    <property type="match status" value="1"/>
</dbReference>
<dbReference type="PROSITE" id="PS50092">
    <property type="entry name" value="TSP1"/>
    <property type="match status" value="1"/>
</dbReference>
<evidence type="ECO:0000256" key="5">
    <source>
        <dbReference type="SAM" id="SignalP"/>
    </source>
</evidence>
<dbReference type="InterPro" id="IPR013273">
    <property type="entry name" value="ADAMTS/ADAMTS-like"/>
</dbReference>
<evidence type="ECO:0000256" key="3">
    <source>
        <dbReference type="ARBA" id="ARBA00023157"/>
    </source>
</evidence>
<dbReference type="InterPro" id="IPR050439">
    <property type="entry name" value="ADAMTS_ADAMTS-like"/>
</dbReference>
<name>A0A8B9YXD7_9AVES</name>
<dbReference type="SMART" id="SM00209">
    <property type="entry name" value="TSP1"/>
    <property type="match status" value="1"/>
</dbReference>
<dbReference type="GO" id="GO:0005576">
    <property type="term" value="C:extracellular region"/>
    <property type="evidence" value="ECO:0007669"/>
    <property type="project" value="UniProtKB-SubCell"/>
</dbReference>
<dbReference type="Ensembl" id="ENSBJAT00000000158.1">
    <property type="protein sequence ID" value="ENSBJAP00000000151.1"/>
    <property type="gene ID" value="ENSBJAG00000000051.1"/>
</dbReference>
<feature type="signal peptide" evidence="5">
    <location>
        <begin position="1"/>
        <end position="28"/>
    </location>
</feature>
<dbReference type="AlphaFoldDB" id="A0A8B9YXD7"/>
<dbReference type="FunFam" id="2.20.100.10:FF:000025">
    <property type="entry name" value="ADAMTS like 1"/>
    <property type="match status" value="1"/>
</dbReference>
<evidence type="ECO:0000313" key="7">
    <source>
        <dbReference type="Proteomes" id="UP000694555"/>
    </source>
</evidence>
<dbReference type="InterPro" id="IPR000884">
    <property type="entry name" value="TSP1_rpt"/>
</dbReference>
<dbReference type="PANTHER" id="PTHR13723">
    <property type="entry name" value="ADAMTS A DISINTEGRIN AND METALLOPROTEASE WITH THROMBOSPONDIN MOTIFS PROTEASE"/>
    <property type="match status" value="1"/>
</dbReference>
<evidence type="ECO:0000256" key="1">
    <source>
        <dbReference type="ARBA" id="ARBA00004613"/>
    </source>
</evidence>
<keyword evidence="5" id="KW-0732">Signal</keyword>
<dbReference type="Pfam" id="PF00090">
    <property type="entry name" value="TSP_1"/>
    <property type="match status" value="1"/>
</dbReference>
<dbReference type="Proteomes" id="UP000694555">
    <property type="component" value="Unplaced"/>
</dbReference>
<dbReference type="InterPro" id="IPR036383">
    <property type="entry name" value="TSP1_rpt_sf"/>
</dbReference>
<dbReference type="GO" id="GO:0030198">
    <property type="term" value="P:extracellular matrix organization"/>
    <property type="evidence" value="ECO:0007669"/>
    <property type="project" value="InterPro"/>
</dbReference>
<dbReference type="PANTHER" id="PTHR13723:SF169">
    <property type="entry name" value="ADAMTS-LIKE PROTEIN 3"/>
    <property type="match status" value="1"/>
</dbReference>
<evidence type="ECO:0000256" key="2">
    <source>
        <dbReference type="ARBA" id="ARBA00022525"/>
    </source>
</evidence>
<proteinExistence type="predicted"/>
<evidence type="ECO:0000313" key="6">
    <source>
        <dbReference type="Ensembl" id="ENSBJAP00000000151.1"/>
    </source>
</evidence>
<keyword evidence="2" id="KW-0964">Secreted</keyword>
<dbReference type="GO" id="GO:0031012">
    <property type="term" value="C:extracellular matrix"/>
    <property type="evidence" value="ECO:0007669"/>
    <property type="project" value="TreeGrafter"/>
</dbReference>
<protein>
    <submittedName>
        <fullName evidence="6">ADAMTS like 3</fullName>
    </submittedName>
</protein>
<organism evidence="6 7">
    <name type="scientific">Buteo japonicus</name>
    <dbReference type="NCBI Taxonomy" id="224669"/>
    <lineage>
        <taxon>Eukaryota</taxon>
        <taxon>Metazoa</taxon>
        <taxon>Chordata</taxon>
        <taxon>Craniata</taxon>
        <taxon>Vertebrata</taxon>
        <taxon>Euteleostomi</taxon>
        <taxon>Archelosauria</taxon>
        <taxon>Archosauria</taxon>
        <taxon>Dinosauria</taxon>
        <taxon>Saurischia</taxon>
        <taxon>Theropoda</taxon>
        <taxon>Coelurosauria</taxon>
        <taxon>Aves</taxon>
        <taxon>Neognathae</taxon>
        <taxon>Neoaves</taxon>
        <taxon>Telluraves</taxon>
        <taxon>Accipitrimorphae</taxon>
        <taxon>Accipitriformes</taxon>
        <taxon>Accipitridae</taxon>
        <taxon>Accipitrinae</taxon>
        <taxon>Buteo</taxon>
    </lineage>
</organism>
<evidence type="ECO:0000256" key="4">
    <source>
        <dbReference type="PIRSR" id="PIRSR613273-3"/>
    </source>
</evidence>
<accession>A0A8B9YXD7</accession>
<reference evidence="6" key="1">
    <citation type="submission" date="2025-08" db="UniProtKB">
        <authorList>
            <consortium name="Ensembl"/>
        </authorList>
    </citation>
    <scope>IDENTIFICATION</scope>
</reference>
<comment type="subcellular location">
    <subcellularLocation>
        <location evidence="1">Secreted</location>
    </subcellularLocation>
</comment>
<feature type="disulfide bond" evidence="4">
    <location>
        <begin position="49"/>
        <end position="81"/>
    </location>
</feature>
<keyword evidence="7" id="KW-1185">Reference proteome</keyword>
<feature type="chain" id="PRO_5034956418" evidence="5">
    <location>
        <begin position="29"/>
        <end position="200"/>
    </location>
</feature>
<feature type="disulfide bond" evidence="4">
    <location>
        <begin position="45"/>
        <end position="76"/>
    </location>
</feature>
<dbReference type="PRINTS" id="PR01857">
    <property type="entry name" value="ADAMTSFAMILY"/>
</dbReference>
<sequence length="200" mass="22558">IKTCTEPINGFFLLSILHFFQTSRITRSDEDKEGSWDAWGSWSDCSRTCGGGASYSLRRCLNGRNCEGRNIRYKTCSSNDCPSDVGDFRAQQCSAYNDVKYQGHFYEWIPVYNDPTAPCALKCQALGKNLIVELAPKVLDGTRCNTESLDMCISGICQVCSWCKSTCDLCCETLRTLSTFWLFFIFMYQFTLDISASTAK</sequence>
<reference evidence="6" key="2">
    <citation type="submission" date="2025-09" db="UniProtKB">
        <authorList>
            <consortium name="Ensembl"/>
        </authorList>
    </citation>
    <scope>IDENTIFICATION</scope>
</reference>